<dbReference type="KEGG" id="fpn:ABE65_017785"/>
<evidence type="ECO:0000256" key="1">
    <source>
        <dbReference type="SAM" id="Phobius"/>
    </source>
</evidence>
<feature type="transmembrane region" description="Helical" evidence="1">
    <location>
        <begin position="7"/>
        <end position="27"/>
    </location>
</feature>
<feature type="transmembrane region" description="Helical" evidence="1">
    <location>
        <begin position="39"/>
        <end position="56"/>
    </location>
</feature>
<dbReference type="RefSeq" id="WP_066397877.1">
    <property type="nucleotide sequence ID" value="NZ_CP015378.1"/>
</dbReference>
<feature type="transmembrane region" description="Helical" evidence="1">
    <location>
        <begin position="68"/>
        <end position="85"/>
    </location>
</feature>
<dbReference type="Proteomes" id="UP000076623">
    <property type="component" value="Chromosome"/>
</dbReference>
<proteinExistence type="predicted"/>
<keyword evidence="1" id="KW-1133">Transmembrane helix</keyword>
<keyword evidence="1" id="KW-0812">Transmembrane</keyword>
<dbReference type="STRING" id="1221500.ABE65_017785"/>
<reference evidence="2 3" key="1">
    <citation type="submission" date="2016-04" db="EMBL/GenBank/DDBJ databases">
        <title>Complete genome sequence of Fictibacillus phosphorivorans G25-29, a strain toxic to nematodes.</title>
        <authorList>
            <person name="Zheng Z."/>
        </authorList>
    </citation>
    <scope>NUCLEOTIDE SEQUENCE [LARGE SCALE GENOMIC DNA]</scope>
    <source>
        <strain evidence="2 3">G25-29</strain>
    </source>
</reference>
<evidence type="ECO:0000313" key="2">
    <source>
        <dbReference type="EMBL" id="ANC78549.1"/>
    </source>
</evidence>
<sequence>MKEDNIRIYLNMILGTIGTILISLGLIRYLGTESDIKDYIGAFLGFTLMLGYIDYLEKKAGISRKLTWIRALVSIVFIFISYFIYY</sequence>
<dbReference type="EMBL" id="CP015378">
    <property type="protein sequence ID" value="ANC78549.1"/>
    <property type="molecule type" value="Genomic_DNA"/>
</dbReference>
<keyword evidence="1" id="KW-0472">Membrane</keyword>
<gene>
    <name evidence="2" type="ORF">ABE65_017785</name>
</gene>
<keyword evidence="3" id="KW-1185">Reference proteome</keyword>
<organism evidence="2 3">
    <name type="scientific">Fictibacillus phosphorivorans</name>
    <dbReference type="NCBI Taxonomy" id="1221500"/>
    <lineage>
        <taxon>Bacteria</taxon>
        <taxon>Bacillati</taxon>
        <taxon>Bacillota</taxon>
        <taxon>Bacilli</taxon>
        <taxon>Bacillales</taxon>
        <taxon>Fictibacillaceae</taxon>
        <taxon>Fictibacillus</taxon>
    </lineage>
</organism>
<protein>
    <submittedName>
        <fullName evidence="2">Uncharacterized protein</fullName>
    </submittedName>
</protein>
<name>A0A168W8J9_9BACL</name>
<evidence type="ECO:0000313" key="3">
    <source>
        <dbReference type="Proteomes" id="UP000076623"/>
    </source>
</evidence>
<dbReference type="AlphaFoldDB" id="A0A168W8J9"/>
<accession>A0A168W8J9</accession>